<dbReference type="EMBL" id="LNYY01000016">
    <property type="protein sequence ID" value="KTD70082.1"/>
    <property type="molecule type" value="Genomic_DNA"/>
</dbReference>
<dbReference type="Gene3D" id="1.20.58.1690">
    <property type="match status" value="1"/>
</dbReference>
<dbReference type="STRING" id="947033.Lste_0686"/>
<feature type="signal peptide" evidence="1">
    <location>
        <begin position="1"/>
        <end position="29"/>
    </location>
</feature>
<dbReference type="RefSeq" id="WP_237760410.1">
    <property type="nucleotide sequence ID" value="NZ_LNYY01000016.1"/>
</dbReference>
<gene>
    <name evidence="3" type="ORF">Lste_0686</name>
</gene>
<dbReference type="InterPro" id="IPR025582">
    <property type="entry name" value="YARHG_dom"/>
</dbReference>
<keyword evidence="1" id="KW-0732">Signal</keyword>
<dbReference type="Gene3D" id="2.60.40.3680">
    <property type="match status" value="1"/>
</dbReference>
<dbReference type="Pfam" id="PF14415">
    <property type="entry name" value="DUF4424"/>
    <property type="match status" value="1"/>
</dbReference>
<organism evidence="3 4">
    <name type="scientific">Legionella steelei</name>
    <dbReference type="NCBI Taxonomy" id="947033"/>
    <lineage>
        <taxon>Bacteria</taxon>
        <taxon>Pseudomonadati</taxon>
        <taxon>Pseudomonadota</taxon>
        <taxon>Gammaproteobacteria</taxon>
        <taxon>Legionellales</taxon>
        <taxon>Legionellaceae</taxon>
        <taxon>Legionella</taxon>
    </lineage>
</organism>
<evidence type="ECO:0000313" key="3">
    <source>
        <dbReference type="EMBL" id="KTD70082.1"/>
    </source>
</evidence>
<dbReference type="Proteomes" id="UP000054926">
    <property type="component" value="Unassembled WGS sequence"/>
</dbReference>
<dbReference type="AlphaFoldDB" id="A0A0W0ZM59"/>
<dbReference type="InterPro" id="IPR025538">
    <property type="entry name" value="DUF4424"/>
</dbReference>
<sequence>MNLLNQIMSKKAKYFALFLTVLFAKSMYANDSSFGGSGALPIPMSQPDIKMVKEVIIITGKNLNNSEWDGSWHFSCDFQFKNTLNKALKVSMGFPFPINNGMSEIALPQGQKTNEGKALVYDFQVRVNDTPVSSHREKIAPNEEKNLNYEDAYLWDTTFPSLATVNIHHDYVTGATYDVMGYHWVSYVLKTGALWHENTIGHTQLEVIPNTPTRLCSEINPKEEYLQPTPAGIKIVGDGKKRKYVWDLAHFQPKSDLLLCLYTPISYVRHTMIYPALNSEHPVRALAKLRTKELQILRNTIYAQYGRQFNSPDLQSYFKKQWWYEPNPDYSDSQLTEEDKKLLSLINQVHKA</sequence>
<evidence type="ECO:0000313" key="4">
    <source>
        <dbReference type="Proteomes" id="UP000054926"/>
    </source>
</evidence>
<reference evidence="3 4" key="1">
    <citation type="submission" date="2015-11" db="EMBL/GenBank/DDBJ databases">
        <title>Genomic analysis of 38 Legionella species identifies large and diverse effector repertoires.</title>
        <authorList>
            <person name="Burstein D."/>
            <person name="Amaro F."/>
            <person name="Zusman T."/>
            <person name="Lifshitz Z."/>
            <person name="Cohen O."/>
            <person name="Gilbert J.A."/>
            <person name="Pupko T."/>
            <person name="Shuman H.A."/>
            <person name="Segal G."/>
        </authorList>
    </citation>
    <scope>NUCLEOTIDE SEQUENCE [LARGE SCALE GENOMIC DNA]</scope>
    <source>
        <strain evidence="3 4">IMVS3376</strain>
    </source>
</reference>
<dbReference type="SMART" id="SM01324">
    <property type="entry name" value="YARHG"/>
    <property type="match status" value="1"/>
</dbReference>
<feature type="domain" description="YARHG" evidence="2">
    <location>
        <begin position="270"/>
        <end position="351"/>
    </location>
</feature>
<keyword evidence="4" id="KW-1185">Reference proteome</keyword>
<dbReference type="InterPro" id="IPR038434">
    <property type="entry name" value="YARHG_sf"/>
</dbReference>
<proteinExistence type="predicted"/>
<comment type="caution">
    <text evidence="3">The sequence shown here is derived from an EMBL/GenBank/DDBJ whole genome shotgun (WGS) entry which is preliminary data.</text>
</comment>
<feature type="chain" id="PRO_5006918830" description="YARHG domain-containing protein" evidence="1">
    <location>
        <begin position="30"/>
        <end position="352"/>
    </location>
</feature>
<name>A0A0W0ZM59_9GAMM</name>
<protein>
    <recommendedName>
        <fullName evidence="2">YARHG domain-containing protein</fullName>
    </recommendedName>
</protein>
<accession>A0A0W0ZM59</accession>
<evidence type="ECO:0000256" key="1">
    <source>
        <dbReference type="SAM" id="SignalP"/>
    </source>
</evidence>
<dbReference type="Pfam" id="PF13308">
    <property type="entry name" value="YARHG"/>
    <property type="match status" value="1"/>
</dbReference>
<dbReference type="PATRIC" id="fig|947033.5.peg.731"/>
<evidence type="ECO:0000259" key="2">
    <source>
        <dbReference type="SMART" id="SM01324"/>
    </source>
</evidence>